<dbReference type="UniPathway" id="UPA00232"/>
<comment type="catalytic activity">
    <reaction evidence="5">
        <text>a 3,4-dihydroxy-5-(all-trans-polyprenyl)benzoate + S-adenosyl-L-methionine = a 4-hydroxy-3-methoxy-5-(all-trans-polyprenyl)benzoate + S-adenosyl-L-homocysteine + H(+)</text>
        <dbReference type="Rhea" id="RHEA:44452"/>
        <dbReference type="Rhea" id="RHEA-COMP:10930"/>
        <dbReference type="Rhea" id="RHEA-COMP:10931"/>
        <dbReference type="ChEBI" id="CHEBI:15378"/>
        <dbReference type="ChEBI" id="CHEBI:57856"/>
        <dbReference type="ChEBI" id="CHEBI:59789"/>
        <dbReference type="ChEBI" id="CHEBI:64694"/>
        <dbReference type="ChEBI" id="CHEBI:84443"/>
        <dbReference type="EC" id="2.1.1.114"/>
    </reaction>
</comment>
<dbReference type="WBParaSite" id="EVEC_0000329701-mRNA-1">
    <property type="protein sequence ID" value="EVEC_0000329701-mRNA-1"/>
    <property type="gene ID" value="EVEC_0000329701"/>
</dbReference>
<dbReference type="InterPro" id="IPR029063">
    <property type="entry name" value="SAM-dependent_MTases_sf"/>
</dbReference>
<keyword evidence="2 5" id="KW-0808">Transferase</keyword>
<dbReference type="SUPFAM" id="SSF53335">
    <property type="entry name" value="S-adenosyl-L-methionine-dependent methyltransferases"/>
    <property type="match status" value="1"/>
</dbReference>
<keyword evidence="3 5" id="KW-0831">Ubiquinone biosynthesis</keyword>
<feature type="binding site" evidence="5">
    <location>
        <position position="251"/>
    </location>
    <ligand>
        <name>S-adenosyl-L-methionine</name>
        <dbReference type="ChEBI" id="CHEBI:59789"/>
    </ligand>
</feature>
<reference evidence="6 7" key="2">
    <citation type="submission" date="2018-10" db="EMBL/GenBank/DDBJ databases">
        <authorList>
            <consortium name="Pathogen Informatics"/>
        </authorList>
    </citation>
    <scope>NUCLEOTIDE SEQUENCE [LARGE SCALE GENOMIC DNA]</scope>
</reference>
<feature type="binding site" evidence="5">
    <location>
        <position position="255"/>
    </location>
    <ligand>
        <name>Mg(2+)</name>
        <dbReference type="ChEBI" id="CHEBI:18420"/>
    </ligand>
</feature>
<reference evidence="8" key="1">
    <citation type="submission" date="2017-02" db="UniProtKB">
        <authorList>
            <consortium name="WormBaseParasite"/>
        </authorList>
    </citation>
    <scope>IDENTIFICATION</scope>
</reference>
<comment type="cofactor">
    <cofactor evidence="5">
        <name>Mg(2+)</name>
        <dbReference type="ChEBI" id="CHEBI:18420"/>
    </cofactor>
</comment>
<accession>A0A0N4V069</accession>
<dbReference type="OrthoDB" id="3265906at2759"/>
<evidence type="ECO:0000313" key="8">
    <source>
        <dbReference type="WBParaSite" id="EVEC_0000329701-mRNA-1"/>
    </source>
</evidence>
<dbReference type="CDD" id="cd02440">
    <property type="entry name" value="AdoMet_MTases"/>
    <property type="match status" value="1"/>
</dbReference>
<organism evidence="8">
    <name type="scientific">Enterobius vermicularis</name>
    <name type="common">Human pinworm</name>
    <dbReference type="NCBI Taxonomy" id="51028"/>
    <lineage>
        <taxon>Eukaryota</taxon>
        <taxon>Metazoa</taxon>
        <taxon>Ecdysozoa</taxon>
        <taxon>Nematoda</taxon>
        <taxon>Chromadorea</taxon>
        <taxon>Rhabditida</taxon>
        <taxon>Spirurina</taxon>
        <taxon>Oxyuridomorpha</taxon>
        <taxon>Oxyuroidea</taxon>
        <taxon>Oxyuridae</taxon>
        <taxon>Enterobius</taxon>
    </lineage>
</organism>
<dbReference type="PANTHER" id="PTHR43464">
    <property type="entry name" value="METHYLTRANSFERASE"/>
    <property type="match status" value="1"/>
</dbReference>
<dbReference type="NCBIfam" id="TIGR01983">
    <property type="entry name" value="UbiG"/>
    <property type="match status" value="1"/>
</dbReference>
<keyword evidence="5" id="KW-0479">Metal-binding</keyword>
<keyword evidence="7" id="KW-1185">Reference proteome</keyword>
<comment type="catalytic activity">
    <reaction evidence="5">
        <text>a 3-demethylubiquinol + S-adenosyl-L-methionine = a ubiquinol + S-adenosyl-L-homocysteine + H(+)</text>
        <dbReference type="Rhea" id="RHEA:44380"/>
        <dbReference type="Rhea" id="RHEA-COMP:9566"/>
        <dbReference type="Rhea" id="RHEA-COMP:10914"/>
        <dbReference type="ChEBI" id="CHEBI:15378"/>
        <dbReference type="ChEBI" id="CHEBI:17976"/>
        <dbReference type="ChEBI" id="CHEBI:57856"/>
        <dbReference type="ChEBI" id="CHEBI:59789"/>
        <dbReference type="ChEBI" id="CHEBI:84422"/>
        <dbReference type="EC" id="2.1.1.64"/>
    </reaction>
</comment>
<comment type="caution">
    <text evidence="5">Lacks conserved residue(s) required for the propagation of feature annotation.</text>
</comment>
<gene>
    <name evidence="6" type="ORF">EVEC_LOCUS3005</name>
</gene>
<dbReference type="Gene3D" id="3.40.50.150">
    <property type="entry name" value="Vaccinia Virus protein VP39"/>
    <property type="match status" value="1"/>
</dbReference>
<evidence type="ECO:0000256" key="3">
    <source>
        <dbReference type="ARBA" id="ARBA00022688"/>
    </source>
</evidence>
<feature type="binding site" evidence="5">
    <location>
        <position position="252"/>
    </location>
    <ligand>
        <name>Mg(2+)</name>
        <dbReference type="ChEBI" id="CHEBI:18420"/>
    </ligand>
</feature>
<feature type="binding site" evidence="5">
    <location>
        <position position="201"/>
    </location>
    <ligand>
        <name>S-adenosyl-L-methionine</name>
        <dbReference type="ChEBI" id="CHEBI:59789"/>
    </ligand>
</feature>
<dbReference type="Pfam" id="PF13489">
    <property type="entry name" value="Methyltransf_23"/>
    <property type="match status" value="1"/>
</dbReference>
<evidence type="ECO:0000256" key="4">
    <source>
        <dbReference type="ARBA" id="ARBA00022691"/>
    </source>
</evidence>
<name>A0A0N4V069_ENTVE</name>
<dbReference type="EMBL" id="UXUI01007488">
    <property type="protein sequence ID" value="VDD87862.1"/>
    <property type="molecule type" value="Genomic_DNA"/>
</dbReference>
<feature type="binding site" evidence="5">
    <location>
        <position position="256"/>
    </location>
    <ligand>
        <name>Mg(2+)</name>
        <dbReference type="ChEBI" id="CHEBI:18420"/>
    </ligand>
</feature>
<dbReference type="GO" id="GO:0031314">
    <property type="term" value="C:extrinsic component of mitochondrial inner membrane"/>
    <property type="evidence" value="ECO:0007669"/>
    <property type="project" value="UniProtKB-UniRule"/>
</dbReference>
<evidence type="ECO:0000256" key="2">
    <source>
        <dbReference type="ARBA" id="ARBA00022679"/>
    </source>
</evidence>
<keyword evidence="5" id="KW-0999">Mitochondrion inner membrane</keyword>
<evidence type="ECO:0000256" key="5">
    <source>
        <dbReference type="HAMAP-Rule" id="MF_03190"/>
    </source>
</evidence>
<dbReference type="EC" id="2.1.1.114" evidence="5"/>
<keyword evidence="5" id="KW-0460">Magnesium</keyword>
<dbReference type="AlphaFoldDB" id="A0A0N4V069"/>
<dbReference type="GO" id="GO:0032259">
    <property type="term" value="P:methylation"/>
    <property type="evidence" value="ECO:0007669"/>
    <property type="project" value="UniProtKB-KW"/>
</dbReference>
<dbReference type="STRING" id="51028.A0A0N4V069"/>
<dbReference type="GO" id="GO:0061542">
    <property type="term" value="F:3-demethylubiquinol 3-O-methyltransferase activity"/>
    <property type="evidence" value="ECO:0007669"/>
    <property type="project" value="UniProtKB-UniRule"/>
</dbReference>
<keyword evidence="5" id="KW-0496">Mitochondrion</keyword>
<dbReference type="EC" id="2.1.1.-" evidence="5"/>
<keyword evidence="1 5" id="KW-0489">Methyltransferase</keyword>
<dbReference type="HAMAP" id="MF_00472">
    <property type="entry name" value="UbiG"/>
    <property type="match status" value="1"/>
</dbReference>
<comment type="catalytic activity">
    <reaction evidence="5">
        <text>a 3-demethylubiquinone + S-adenosyl-L-methionine = a ubiquinone + S-adenosyl-L-homocysteine</text>
        <dbReference type="Rhea" id="RHEA:81215"/>
        <dbReference type="Rhea" id="RHEA-COMP:9565"/>
        <dbReference type="Rhea" id="RHEA-COMP:19654"/>
        <dbReference type="ChEBI" id="CHEBI:16389"/>
        <dbReference type="ChEBI" id="CHEBI:57856"/>
        <dbReference type="ChEBI" id="CHEBI:59789"/>
        <dbReference type="ChEBI" id="CHEBI:231825"/>
    </reaction>
</comment>
<evidence type="ECO:0000256" key="1">
    <source>
        <dbReference type="ARBA" id="ARBA00022603"/>
    </source>
</evidence>
<comment type="subunit">
    <text evidence="5">Component of a multi-subunit COQ enzyme complex.</text>
</comment>
<dbReference type="InterPro" id="IPR010233">
    <property type="entry name" value="UbiG_MeTrfase"/>
</dbReference>
<comment type="similarity">
    <text evidence="5">Belongs to the class I-like SAM-binding methyltransferase superfamily. UbiG/COQ3 family.</text>
</comment>
<keyword evidence="4 5" id="KW-0949">S-adenosyl-L-methionine</keyword>
<evidence type="ECO:0000313" key="6">
    <source>
        <dbReference type="EMBL" id="VDD87862.1"/>
    </source>
</evidence>
<comment type="pathway">
    <text evidence="5">Cofactor biosynthesis; ubiquinone biosynthesis.</text>
</comment>
<dbReference type="EC" id="2.1.1.64" evidence="5"/>
<dbReference type="Proteomes" id="UP000274131">
    <property type="component" value="Unassembled WGS sequence"/>
</dbReference>
<dbReference type="GO" id="GO:0046872">
    <property type="term" value="F:metal ion binding"/>
    <property type="evidence" value="ECO:0007669"/>
    <property type="project" value="UniProtKB-KW"/>
</dbReference>
<comment type="subcellular location">
    <subcellularLocation>
        <location evidence="5">Mitochondrion inner membrane</location>
        <topology evidence="5">Peripheral membrane protein</topology>
        <orientation evidence="5">Matrix side</orientation>
    </subcellularLocation>
</comment>
<dbReference type="GO" id="GO:0010420">
    <property type="term" value="F:polyprenyldihydroxybenzoate methyltransferase activity"/>
    <property type="evidence" value="ECO:0007669"/>
    <property type="project" value="UniProtKB-UniRule"/>
</dbReference>
<comment type="function">
    <text evidence="5">O-methyltransferase required for two non-consecutive steps during ubiquinone biosynthesis. Catalyzes the 2 O-methylation of 3,4-dihydroxy-5-(all-trans-polyprenyl)benzoic acid into 4-hydroxy-3-methoxy-5-(all-trans-polyprenyl)benzoic acid. Also catalyzes the last step of ubiquinone biosynthesis by mediating methylation of 3-demethylubiquinone into ubiquinone. Also able to mediate the methylation of 3-demethylubiquinol into ubiquinol.</text>
</comment>
<keyword evidence="5" id="KW-0472">Membrane</keyword>
<sequence length="362" mass="41304">MPLPYFRLVLKKEFLKNAHLTDIRVIDRKVNECEQHLCSLKYYFYNEEHLRNYLFREDVDEKPKDFMTKFCSIMHIARRNIGHCGSWIYKCGIRWHFGKGLALRGLATYIKSSVDPQEIERFGELSSEWLDEKSSFKALYSYNKLRVPWIVDALSSEEFGEASFYEVKYPLRGKRILDVACGGGILAVPLARLGASVSAIDASQEVICCAEYAARRYSRNSQDIGSLEVEYATVEDYASKYPGSFDAVVASEVIEHVKDLEGFVRSCAVLAHPGSPLFFTTLNKTVLSRVLGVFIAEEILKITSSGVHDWSKFVTPCTLRALLEDNNCEVRLAHGVRYNPFKNEWFWSSSFAINYAVMAVKL</sequence>
<protein>
    <recommendedName>
        <fullName evidence="5">Ubiquinone biosynthesis O-methyltransferase, mitochondrial</fullName>
    </recommendedName>
    <alternativeName>
        <fullName evidence="5">3-demethylubiquinol 3-O-methyltransferase</fullName>
        <ecNumber evidence="5">2.1.1.64</ecNumber>
    </alternativeName>
    <alternativeName>
        <fullName evidence="5">3-demethylubiquinone 3-O-methyltransferase</fullName>
        <ecNumber evidence="5">2.1.1.-</ecNumber>
    </alternativeName>
    <alternativeName>
        <fullName evidence="5">Polyprenyldihydroxybenzoate methyltransferase</fullName>
        <ecNumber evidence="5">2.1.1.114</ecNumber>
    </alternativeName>
</protein>
<feature type="binding site" evidence="5">
    <location>
        <position position="146"/>
    </location>
    <ligand>
        <name>S-adenosyl-L-methionine</name>
        <dbReference type="ChEBI" id="CHEBI:59789"/>
    </ligand>
</feature>
<evidence type="ECO:0000313" key="7">
    <source>
        <dbReference type="Proteomes" id="UP000274131"/>
    </source>
</evidence>
<proteinExistence type="inferred from homology"/>
<dbReference type="PANTHER" id="PTHR43464:SF19">
    <property type="entry name" value="UBIQUINONE BIOSYNTHESIS O-METHYLTRANSFERASE, MITOCHONDRIAL"/>
    <property type="match status" value="1"/>
</dbReference>